<dbReference type="GO" id="GO:0016887">
    <property type="term" value="F:ATP hydrolysis activity"/>
    <property type="evidence" value="ECO:0007669"/>
    <property type="project" value="InterPro"/>
</dbReference>
<dbReference type="SUPFAM" id="SSF52540">
    <property type="entry name" value="P-loop containing nucleoside triphosphate hydrolases"/>
    <property type="match status" value="1"/>
</dbReference>
<feature type="domain" description="ABC transporter" evidence="10">
    <location>
        <begin position="388"/>
        <end position="620"/>
    </location>
</feature>
<dbReference type="InterPro" id="IPR003593">
    <property type="entry name" value="AAA+_ATPase"/>
</dbReference>
<dbReference type="Pfam" id="PF00664">
    <property type="entry name" value="ABC_membrane"/>
    <property type="match status" value="1"/>
</dbReference>
<evidence type="ECO:0000256" key="8">
    <source>
        <dbReference type="ARBA" id="ARBA00023136"/>
    </source>
</evidence>
<proteinExistence type="predicted"/>
<dbReference type="PANTHER" id="PTHR43394:SF1">
    <property type="entry name" value="ATP-BINDING CASSETTE SUB-FAMILY B MEMBER 10, MITOCHONDRIAL"/>
    <property type="match status" value="1"/>
</dbReference>
<keyword evidence="13" id="KW-1185">Reference proteome</keyword>
<evidence type="ECO:0000256" key="3">
    <source>
        <dbReference type="ARBA" id="ARBA00022475"/>
    </source>
</evidence>
<feature type="transmembrane region" description="Helical" evidence="9">
    <location>
        <begin position="332"/>
        <end position="351"/>
    </location>
</feature>
<feature type="transmembrane region" description="Helical" evidence="9">
    <location>
        <begin position="107"/>
        <end position="131"/>
    </location>
</feature>
<feature type="domain" description="ABC transmembrane type-1" evidence="11">
    <location>
        <begin position="72"/>
        <end position="352"/>
    </location>
</feature>
<evidence type="ECO:0000256" key="4">
    <source>
        <dbReference type="ARBA" id="ARBA00022692"/>
    </source>
</evidence>
<reference evidence="12 13" key="1">
    <citation type="journal article" date="2015" name="Genome Announc.">
        <title>Expanding the biotechnology potential of lactobacilli through comparative genomics of 213 strains and associated genera.</title>
        <authorList>
            <person name="Sun Z."/>
            <person name="Harris H.M."/>
            <person name="McCann A."/>
            <person name="Guo C."/>
            <person name="Argimon S."/>
            <person name="Zhang W."/>
            <person name="Yang X."/>
            <person name="Jeffery I.B."/>
            <person name="Cooney J.C."/>
            <person name="Kagawa T.F."/>
            <person name="Liu W."/>
            <person name="Song Y."/>
            <person name="Salvetti E."/>
            <person name="Wrobel A."/>
            <person name="Rasinkangas P."/>
            <person name="Parkhill J."/>
            <person name="Rea M.C."/>
            <person name="O'Sullivan O."/>
            <person name="Ritari J."/>
            <person name="Douillard F.P."/>
            <person name="Paul Ross R."/>
            <person name="Yang R."/>
            <person name="Briner A.E."/>
            <person name="Felis G.E."/>
            <person name="de Vos W.M."/>
            <person name="Barrangou R."/>
            <person name="Klaenhammer T.R."/>
            <person name="Caufield P.W."/>
            <person name="Cui Y."/>
            <person name="Zhang H."/>
            <person name="O'Toole P.W."/>
        </authorList>
    </citation>
    <scope>NUCLEOTIDE SEQUENCE [LARGE SCALE GENOMIC DNA]</scope>
    <source>
        <strain evidence="12 13">DSM 15945</strain>
    </source>
</reference>
<feature type="transmembrane region" description="Helical" evidence="9">
    <location>
        <begin position="187"/>
        <end position="205"/>
    </location>
</feature>
<dbReference type="PROSITE" id="PS50929">
    <property type="entry name" value="ABC_TM1F"/>
    <property type="match status" value="1"/>
</dbReference>
<dbReference type="InterPro" id="IPR036640">
    <property type="entry name" value="ABC1_TM_sf"/>
</dbReference>
<dbReference type="Proteomes" id="UP000051922">
    <property type="component" value="Unassembled WGS sequence"/>
</dbReference>
<evidence type="ECO:0000259" key="10">
    <source>
        <dbReference type="PROSITE" id="PS50893"/>
    </source>
</evidence>
<dbReference type="CDD" id="cd18548">
    <property type="entry name" value="ABC_6TM_Tm287_like"/>
    <property type="match status" value="1"/>
</dbReference>
<dbReference type="InterPro" id="IPR027417">
    <property type="entry name" value="P-loop_NTPase"/>
</dbReference>
<evidence type="ECO:0000256" key="7">
    <source>
        <dbReference type="ARBA" id="ARBA00022989"/>
    </source>
</evidence>
<organism evidence="12 13">
    <name type="scientific">Lacticaseibacillus pantheris DSM 15945 = JCM 12539 = NBRC 106106</name>
    <dbReference type="NCBI Taxonomy" id="1423783"/>
    <lineage>
        <taxon>Bacteria</taxon>
        <taxon>Bacillati</taxon>
        <taxon>Bacillota</taxon>
        <taxon>Bacilli</taxon>
        <taxon>Lactobacillales</taxon>
        <taxon>Lactobacillaceae</taxon>
        <taxon>Lacticaseibacillus</taxon>
    </lineage>
</organism>
<keyword evidence="3" id="KW-1003">Cell membrane</keyword>
<dbReference type="GO" id="GO:0005524">
    <property type="term" value="F:ATP binding"/>
    <property type="evidence" value="ECO:0007669"/>
    <property type="project" value="UniProtKB-KW"/>
</dbReference>
<dbReference type="FunFam" id="3.40.50.300:FF:000221">
    <property type="entry name" value="Multidrug ABC transporter ATP-binding protein"/>
    <property type="match status" value="1"/>
</dbReference>
<evidence type="ECO:0000256" key="6">
    <source>
        <dbReference type="ARBA" id="ARBA00022840"/>
    </source>
</evidence>
<keyword evidence="6" id="KW-0067">ATP-binding</keyword>
<keyword evidence="7 9" id="KW-1133">Transmembrane helix</keyword>
<keyword evidence="2" id="KW-0813">Transport</keyword>
<sequence>MCVAAVAGRNEPQKGVGLYLLTIWKRYNKQLLTHYDLIVGKGGSGQDNGPGHADLFNIVFKHTHGKALLFLILAPLSMLGEVLSDLQQPTLMSRILDNGLGKGDMNYVLRTAGLMAVFALIGLIAGVACNAMGSYASLQMGAELRQHMLRVALTSRNPQGLQPATIITRITNDVVQMQNLVMLMVRGMVRSPFLMVGGAVMSVIVSPKLAWLLLIVMPLLLIFMVLVVRRSVPLFTRVQQSIDHVNLIMRENLNGMKTIKSYTLEDSQYDRFTEANDTLQSDSEKAQRSTIILSPVILLVLNLAVVVALAYGGRLDMQHAILDGQIIAFVNYMIQITNAMIGTVNIITAFSRASTSAIRVREALAEEDSHDALDQQSGQTQLPAGSGFDFDHVNFGYGKRPILADVNLHVPDGAWLGVIGTTGSGKTTLVNLLTRAFDDYQGHITVGGVDVQALTLTELHHKVAVALQDSVLFSGTVRDNLRYGNPKADDDALRRAIHDAAADDFFQGDAGLDQPVEQHGKNFSGGQRQRLNLARALAADPDILVLDDITSAVDQETNAVIQRRLQVNRAHRTTMIISQRISNLVDCDQIIVLEGGRITGQGTHQELIQTSTFYRRLVAAQFGEEAAANANA</sequence>
<keyword evidence="4 9" id="KW-0812">Transmembrane</keyword>
<feature type="transmembrane region" description="Helical" evidence="9">
    <location>
        <begin position="291"/>
        <end position="312"/>
    </location>
</feature>
<gene>
    <name evidence="12" type="ORF">FC50_GL002288</name>
</gene>
<dbReference type="SUPFAM" id="SSF90123">
    <property type="entry name" value="ABC transporter transmembrane region"/>
    <property type="match status" value="1"/>
</dbReference>
<evidence type="ECO:0000256" key="2">
    <source>
        <dbReference type="ARBA" id="ARBA00022448"/>
    </source>
</evidence>
<comment type="caution">
    <text evidence="12">The sequence shown here is derived from an EMBL/GenBank/DDBJ whole genome shotgun (WGS) entry which is preliminary data.</text>
</comment>
<dbReference type="GO" id="GO:0015421">
    <property type="term" value="F:ABC-type oligopeptide transporter activity"/>
    <property type="evidence" value="ECO:0007669"/>
    <property type="project" value="TreeGrafter"/>
</dbReference>
<keyword evidence="5" id="KW-0547">Nucleotide-binding</keyword>
<keyword evidence="8 9" id="KW-0472">Membrane</keyword>
<accession>A0A0R1U2N1</accession>
<dbReference type="PATRIC" id="fig|1423783.4.peg.2341"/>
<dbReference type="Pfam" id="PF00005">
    <property type="entry name" value="ABC_tran"/>
    <property type="match status" value="1"/>
</dbReference>
<dbReference type="EMBL" id="AZFJ01000018">
    <property type="protein sequence ID" value="KRL87568.1"/>
    <property type="molecule type" value="Genomic_DNA"/>
</dbReference>
<dbReference type="PROSITE" id="PS00211">
    <property type="entry name" value="ABC_TRANSPORTER_1"/>
    <property type="match status" value="1"/>
</dbReference>
<dbReference type="STRING" id="1423783.FC50_GL002288"/>
<feature type="transmembrane region" description="Helical" evidence="9">
    <location>
        <begin position="67"/>
        <end position="87"/>
    </location>
</feature>
<evidence type="ECO:0000256" key="1">
    <source>
        <dbReference type="ARBA" id="ARBA00004651"/>
    </source>
</evidence>
<dbReference type="InterPro" id="IPR039421">
    <property type="entry name" value="Type_1_exporter"/>
</dbReference>
<dbReference type="InterPro" id="IPR003439">
    <property type="entry name" value="ABC_transporter-like_ATP-bd"/>
</dbReference>
<dbReference type="AlphaFoldDB" id="A0A0R1U2N1"/>
<dbReference type="SMART" id="SM00382">
    <property type="entry name" value="AAA"/>
    <property type="match status" value="1"/>
</dbReference>
<evidence type="ECO:0000313" key="12">
    <source>
        <dbReference type="EMBL" id="KRL87568.1"/>
    </source>
</evidence>
<protein>
    <submittedName>
        <fullName evidence="12">Abc-type multidrug transport system, atpase and permease component</fullName>
    </submittedName>
</protein>
<dbReference type="Gene3D" id="3.40.50.300">
    <property type="entry name" value="P-loop containing nucleotide triphosphate hydrolases"/>
    <property type="match status" value="1"/>
</dbReference>
<dbReference type="PROSITE" id="PS50893">
    <property type="entry name" value="ABC_TRANSPORTER_2"/>
    <property type="match status" value="1"/>
</dbReference>
<dbReference type="InterPro" id="IPR011527">
    <property type="entry name" value="ABC1_TM_dom"/>
</dbReference>
<name>A0A0R1U2N1_9LACO</name>
<dbReference type="InterPro" id="IPR017871">
    <property type="entry name" value="ABC_transporter-like_CS"/>
</dbReference>
<dbReference type="GO" id="GO:0005886">
    <property type="term" value="C:plasma membrane"/>
    <property type="evidence" value="ECO:0007669"/>
    <property type="project" value="UniProtKB-SubCell"/>
</dbReference>
<dbReference type="Gene3D" id="1.20.1560.10">
    <property type="entry name" value="ABC transporter type 1, transmembrane domain"/>
    <property type="match status" value="1"/>
</dbReference>
<dbReference type="PANTHER" id="PTHR43394">
    <property type="entry name" value="ATP-DEPENDENT PERMEASE MDL1, MITOCHONDRIAL"/>
    <property type="match status" value="1"/>
</dbReference>
<evidence type="ECO:0000256" key="5">
    <source>
        <dbReference type="ARBA" id="ARBA00022741"/>
    </source>
</evidence>
<comment type="subcellular location">
    <subcellularLocation>
        <location evidence="1">Cell membrane</location>
        <topology evidence="1">Multi-pass membrane protein</topology>
    </subcellularLocation>
</comment>
<evidence type="ECO:0000256" key="9">
    <source>
        <dbReference type="SAM" id="Phobius"/>
    </source>
</evidence>
<feature type="transmembrane region" description="Helical" evidence="9">
    <location>
        <begin position="211"/>
        <end position="228"/>
    </location>
</feature>
<evidence type="ECO:0000259" key="11">
    <source>
        <dbReference type="PROSITE" id="PS50929"/>
    </source>
</evidence>
<evidence type="ECO:0000313" key="13">
    <source>
        <dbReference type="Proteomes" id="UP000051922"/>
    </source>
</evidence>